<sequence length="70" mass="8201">MILCSFRNLCWDSNSEDPDYQSSDLHRPFLMRATEECEGWTRYCKRRHCEGEVDTRLTGNKRDIPGSVTS</sequence>
<dbReference type="EMBL" id="VSRR010098870">
    <property type="protein sequence ID" value="MPC94513.1"/>
    <property type="molecule type" value="Genomic_DNA"/>
</dbReference>
<dbReference type="Proteomes" id="UP000324222">
    <property type="component" value="Unassembled WGS sequence"/>
</dbReference>
<evidence type="ECO:0000313" key="1">
    <source>
        <dbReference type="EMBL" id="MPC94513.1"/>
    </source>
</evidence>
<gene>
    <name evidence="1" type="ORF">E2C01_089686</name>
</gene>
<accession>A0A5B7JJG2</accession>
<protein>
    <submittedName>
        <fullName evidence="1">Uncharacterized protein</fullName>
    </submittedName>
</protein>
<evidence type="ECO:0000313" key="2">
    <source>
        <dbReference type="Proteomes" id="UP000324222"/>
    </source>
</evidence>
<name>A0A5B7JJG2_PORTR</name>
<organism evidence="1 2">
    <name type="scientific">Portunus trituberculatus</name>
    <name type="common">Swimming crab</name>
    <name type="synonym">Neptunus trituberculatus</name>
    <dbReference type="NCBI Taxonomy" id="210409"/>
    <lineage>
        <taxon>Eukaryota</taxon>
        <taxon>Metazoa</taxon>
        <taxon>Ecdysozoa</taxon>
        <taxon>Arthropoda</taxon>
        <taxon>Crustacea</taxon>
        <taxon>Multicrustacea</taxon>
        <taxon>Malacostraca</taxon>
        <taxon>Eumalacostraca</taxon>
        <taxon>Eucarida</taxon>
        <taxon>Decapoda</taxon>
        <taxon>Pleocyemata</taxon>
        <taxon>Brachyura</taxon>
        <taxon>Eubrachyura</taxon>
        <taxon>Portunoidea</taxon>
        <taxon>Portunidae</taxon>
        <taxon>Portuninae</taxon>
        <taxon>Portunus</taxon>
    </lineage>
</organism>
<keyword evidence="2" id="KW-1185">Reference proteome</keyword>
<dbReference type="AlphaFoldDB" id="A0A5B7JJG2"/>
<comment type="caution">
    <text evidence="1">The sequence shown here is derived from an EMBL/GenBank/DDBJ whole genome shotgun (WGS) entry which is preliminary data.</text>
</comment>
<proteinExistence type="predicted"/>
<reference evidence="1 2" key="1">
    <citation type="submission" date="2019-05" db="EMBL/GenBank/DDBJ databases">
        <title>Another draft genome of Portunus trituberculatus and its Hox gene families provides insights of decapod evolution.</title>
        <authorList>
            <person name="Jeong J.-H."/>
            <person name="Song I."/>
            <person name="Kim S."/>
            <person name="Choi T."/>
            <person name="Kim D."/>
            <person name="Ryu S."/>
            <person name="Kim W."/>
        </authorList>
    </citation>
    <scope>NUCLEOTIDE SEQUENCE [LARGE SCALE GENOMIC DNA]</scope>
    <source>
        <tissue evidence="1">Muscle</tissue>
    </source>
</reference>